<protein>
    <submittedName>
        <fullName evidence="1">Uncharacterized protein</fullName>
    </submittedName>
</protein>
<dbReference type="Proteomes" id="UP001321700">
    <property type="component" value="Unassembled WGS sequence"/>
</dbReference>
<keyword evidence="2" id="KW-1185">Reference proteome</keyword>
<accession>A0ABU3KLB6</accession>
<name>A0ABU3KLB6_9BURK</name>
<evidence type="ECO:0000313" key="1">
    <source>
        <dbReference type="EMBL" id="MDT7518565.1"/>
    </source>
</evidence>
<dbReference type="EMBL" id="JAVBIK010000001">
    <property type="protein sequence ID" value="MDT7518565.1"/>
    <property type="molecule type" value="Genomic_DNA"/>
</dbReference>
<dbReference type="RefSeq" id="WP_313874318.1">
    <property type="nucleotide sequence ID" value="NZ_JAVBIK010000001.1"/>
</dbReference>
<gene>
    <name evidence="1" type="ORF">RAE19_07580</name>
</gene>
<sequence length="123" mass="13232">MLPVTPRPIAPIEAAVVSALLTRAPIGPSCEASSCEIGSLTIVGKCPCGCESLFFSGVTEAKNQFRLADGLGYTEDGEEIGMILWASGTRIVNLELYNYSENPARLPPPDSICPFEEARRTRE</sequence>
<comment type="caution">
    <text evidence="1">The sequence shown here is derived from an EMBL/GenBank/DDBJ whole genome shotgun (WGS) entry which is preliminary data.</text>
</comment>
<proteinExistence type="predicted"/>
<organism evidence="1 2">
    <name type="scientific">Rhodoferax potami</name>
    <dbReference type="NCBI Taxonomy" id="3068338"/>
    <lineage>
        <taxon>Bacteria</taxon>
        <taxon>Pseudomonadati</taxon>
        <taxon>Pseudomonadota</taxon>
        <taxon>Betaproteobacteria</taxon>
        <taxon>Burkholderiales</taxon>
        <taxon>Comamonadaceae</taxon>
        <taxon>Rhodoferax</taxon>
    </lineage>
</organism>
<reference evidence="1 2" key="1">
    <citation type="submission" date="2023-08" db="EMBL/GenBank/DDBJ databases">
        <title>Rhodoferax potami sp. nov. and Rhodoferax mekongensis sp. nov., isolated from the Mekong River in Thailand.</title>
        <authorList>
            <person name="Kitikhun S."/>
            <person name="Charoenyingcharoen P."/>
            <person name="Siriarchawattana P."/>
            <person name="Likhitrattanapisal S."/>
            <person name="Nilsakha T."/>
            <person name="Chanpet A."/>
            <person name="Rattanawaree P."/>
            <person name="Ingsriswang S."/>
        </authorList>
    </citation>
    <scope>NUCLEOTIDE SEQUENCE [LARGE SCALE GENOMIC DNA]</scope>
    <source>
        <strain evidence="1 2">TBRC 17660</strain>
    </source>
</reference>
<evidence type="ECO:0000313" key="2">
    <source>
        <dbReference type="Proteomes" id="UP001321700"/>
    </source>
</evidence>